<reference evidence="1" key="1">
    <citation type="submission" date="2016-10" db="EMBL/GenBank/DDBJ databases">
        <title>Sequence of Gallionella enrichment culture.</title>
        <authorList>
            <person name="Poehlein A."/>
            <person name="Muehling M."/>
            <person name="Daniel R."/>
        </authorList>
    </citation>
    <scope>NUCLEOTIDE SEQUENCE</scope>
</reference>
<name>A0A1J5PTY4_9ZZZZ</name>
<evidence type="ECO:0000313" key="1">
    <source>
        <dbReference type="EMBL" id="OIQ74594.1"/>
    </source>
</evidence>
<gene>
    <name evidence="1" type="ORF">GALL_437480</name>
</gene>
<protein>
    <submittedName>
        <fullName evidence="1">Uncharacterized protein</fullName>
    </submittedName>
</protein>
<dbReference type="EMBL" id="MLJW01002451">
    <property type="protein sequence ID" value="OIQ74594.1"/>
    <property type="molecule type" value="Genomic_DNA"/>
</dbReference>
<sequence length="67" mass="7347">MKVFCALITITGRFGRIFLIRGSRSNAFSSGITTSVITRSPSPWLTQRHSVAAFPVSRTSYPARESA</sequence>
<dbReference type="AlphaFoldDB" id="A0A1J5PTY4"/>
<proteinExistence type="predicted"/>
<accession>A0A1J5PTY4</accession>
<comment type="caution">
    <text evidence="1">The sequence shown here is derived from an EMBL/GenBank/DDBJ whole genome shotgun (WGS) entry which is preliminary data.</text>
</comment>
<organism evidence="1">
    <name type="scientific">mine drainage metagenome</name>
    <dbReference type="NCBI Taxonomy" id="410659"/>
    <lineage>
        <taxon>unclassified sequences</taxon>
        <taxon>metagenomes</taxon>
        <taxon>ecological metagenomes</taxon>
    </lineage>
</organism>